<feature type="region of interest" description="Disordered" evidence="1">
    <location>
        <begin position="20"/>
        <end position="41"/>
    </location>
</feature>
<accession>A0ABX6FTP1</accession>
<dbReference type="InterPro" id="IPR018391">
    <property type="entry name" value="PQQ_b-propeller_rpt"/>
</dbReference>
<dbReference type="Pfam" id="PF13360">
    <property type="entry name" value="PQQ_2"/>
    <property type="match status" value="1"/>
</dbReference>
<evidence type="ECO:0000313" key="5">
    <source>
        <dbReference type="Proteomes" id="UP000437862"/>
    </source>
</evidence>
<evidence type="ECO:0000256" key="1">
    <source>
        <dbReference type="SAM" id="MobiDB-lite"/>
    </source>
</evidence>
<dbReference type="InterPro" id="IPR002372">
    <property type="entry name" value="PQQ_rpt_dom"/>
</dbReference>
<dbReference type="SUPFAM" id="SSF50998">
    <property type="entry name" value="Quinoprotein alcohol dehydrogenase-like"/>
    <property type="match status" value="1"/>
</dbReference>
<keyword evidence="5" id="KW-1185">Reference proteome</keyword>
<dbReference type="SMART" id="SM00564">
    <property type="entry name" value="PQQ"/>
    <property type="match status" value="4"/>
</dbReference>
<feature type="signal peptide" evidence="2">
    <location>
        <begin position="1"/>
        <end position="17"/>
    </location>
</feature>
<dbReference type="InterPro" id="IPR011044">
    <property type="entry name" value="Quino_amine_DH_bsu"/>
</dbReference>
<dbReference type="PANTHER" id="PTHR34512:SF30">
    <property type="entry name" value="OUTER MEMBRANE PROTEIN ASSEMBLY FACTOR BAMB"/>
    <property type="match status" value="1"/>
</dbReference>
<evidence type="ECO:0000313" key="4">
    <source>
        <dbReference type="EMBL" id="QGZ40755.1"/>
    </source>
</evidence>
<dbReference type="RefSeq" id="WP_145882144.1">
    <property type="nucleotide sequence ID" value="NZ_CP046904.1"/>
</dbReference>
<organism evidence="4 5">
    <name type="scientific">Pseudoduganella flava</name>
    <dbReference type="NCBI Taxonomy" id="871742"/>
    <lineage>
        <taxon>Bacteria</taxon>
        <taxon>Pseudomonadati</taxon>
        <taxon>Pseudomonadota</taxon>
        <taxon>Betaproteobacteria</taxon>
        <taxon>Burkholderiales</taxon>
        <taxon>Oxalobacteraceae</taxon>
        <taxon>Telluria group</taxon>
        <taxon>Pseudoduganella</taxon>
    </lineage>
</organism>
<keyword evidence="2" id="KW-0732">Signal</keyword>
<sequence>MKHISSVLLLAALTACGGGGGDASGTSPAPTPTQPPSSGGPIAFTPARIDVKMTEGEDPEITLLAEATHDLPGKVNVAIVDTVGVFSSEMSIRAWNTHSYSAYLHTAKGLGAGIHEGTLTVKLCQDDAKICAQPHAGSPIALPYRVEVKSFGGTLSALAPDPAAAEWLTDKGDLRRTGYVNTSVNVSRLGPRFSWTAPDGSAAVVPVIQAGIAYVTTKKGMYAIDEQSGATRWRYTPANASSLTGVSRPAVSGTRVYASFDYNQYTNLDSVDSATGTFVRTLPSWKASMSTAPAVDGNLLVSKQDGGSLQAVDTSGQTYSVQLRGSSQWAVSAPPVIHGSAIYTYTGGGLYVLNRGNLAEIQRIEGSVAQLDFGADAMMLDDTHMAVIENDMYGNLAAATLTSFDIASAKIAWSVKGGFEQIAAAGKTIYAARNDRVAAIDAATGTELWSWPIPAGAPRKDDAATVYDLLATNNVLFVALANSVYAVDLATRTSVWSATVGGHLALSKNGVLYVADGKSPLRAFNVR</sequence>
<dbReference type="InterPro" id="IPR015943">
    <property type="entry name" value="WD40/YVTN_repeat-like_dom_sf"/>
</dbReference>
<dbReference type="EMBL" id="CP046904">
    <property type="protein sequence ID" value="QGZ40755.1"/>
    <property type="molecule type" value="Genomic_DNA"/>
</dbReference>
<dbReference type="InterPro" id="IPR011047">
    <property type="entry name" value="Quinoprotein_ADH-like_sf"/>
</dbReference>
<dbReference type="PANTHER" id="PTHR34512">
    <property type="entry name" value="CELL SURFACE PROTEIN"/>
    <property type="match status" value="1"/>
</dbReference>
<proteinExistence type="predicted"/>
<dbReference type="PROSITE" id="PS51257">
    <property type="entry name" value="PROKAR_LIPOPROTEIN"/>
    <property type="match status" value="1"/>
</dbReference>
<feature type="chain" id="PRO_5045776466" evidence="2">
    <location>
        <begin position="18"/>
        <end position="527"/>
    </location>
</feature>
<protein>
    <submittedName>
        <fullName evidence="4">PQQ-binding-like beta-propeller repeat protein</fullName>
    </submittedName>
</protein>
<reference evidence="4 5" key="1">
    <citation type="submission" date="2019-12" db="EMBL/GenBank/DDBJ databases">
        <title>Draft Genome Sequences of Six Type Strains of the Genus Massilia.</title>
        <authorList>
            <person name="Miess H."/>
            <person name="Frediansyah A."/>
            <person name="Goeker M."/>
            <person name="Gross H."/>
        </authorList>
    </citation>
    <scope>NUCLEOTIDE SEQUENCE [LARGE SCALE GENOMIC DNA]</scope>
    <source>
        <strain evidence="4 5">DSM 26639</strain>
    </source>
</reference>
<dbReference type="Proteomes" id="UP000437862">
    <property type="component" value="Chromosome"/>
</dbReference>
<dbReference type="SUPFAM" id="SSF50969">
    <property type="entry name" value="YVTN repeat-like/Quinoprotein amine dehydrogenase"/>
    <property type="match status" value="1"/>
</dbReference>
<evidence type="ECO:0000259" key="3">
    <source>
        <dbReference type="Pfam" id="PF13360"/>
    </source>
</evidence>
<dbReference type="Gene3D" id="2.130.10.10">
    <property type="entry name" value="YVTN repeat-like/Quinoprotein amine dehydrogenase"/>
    <property type="match status" value="2"/>
</dbReference>
<feature type="domain" description="Pyrrolo-quinoline quinone repeat" evidence="3">
    <location>
        <begin position="194"/>
        <end position="414"/>
    </location>
</feature>
<name>A0ABX6FTP1_9BURK</name>
<gene>
    <name evidence="4" type="ORF">GO485_17910</name>
</gene>
<evidence type="ECO:0000256" key="2">
    <source>
        <dbReference type="SAM" id="SignalP"/>
    </source>
</evidence>